<keyword evidence="2 4" id="KW-0808">Transferase</keyword>
<proteinExistence type="inferred from homology"/>
<evidence type="ECO:0000256" key="3">
    <source>
        <dbReference type="ARBA" id="ARBA00022777"/>
    </source>
</evidence>
<dbReference type="GO" id="GO:0016301">
    <property type="term" value="F:kinase activity"/>
    <property type="evidence" value="ECO:0007669"/>
    <property type="project" value="UniProtKB-KW"/>
</dbReference>
<dbReference type="PIRSF" id="PIRSF006078">
    <property type="entry name" value="GlxK"/>
    <property type="match status" value="1"/>
</dbReference>
<evidence type="ECO:0000313" key="5">
    <source>
        <dbReference type="EMBL" id="WBA15185.1"/>
    </source>
</evidence>
<protein>
    <submittedName>
        <fullName evidence="5">Glycerate kinase</fullName>
    </submittedName>
</protein>
<gene>
    <name evidence="5" type="ORF">N7E60_02395</name>
</gene>
<accession>A0ABY7LD64</accession>
<comment type="similarity">
    <text evidence="1 4">Belongs to the glycerate kinase type-1 family.</text>
</comment>
<dbReference type="EMBL" id="CP114584">
    <property type="protein sequence ID" value="WBA15185.1"/>
    <property type="molecule type" value="Genomic_DNA"/>
</dbReference>
<dbReference type="SUPFAM" id="SSF110738">
    <property type="entry name" value="Glycerate kinase I"/>
    <property type="match status" value="1"/>
</dbReference>
<name>A0ABY7LD64_9GAMM</name>
<dbReference type="RefSeq" id="WP_269598024.1">
    <property type="nucleotide sequence ID" value="NZ_CP114584.1"/>
</dbReference>
<reference evidence="5" key="1">
    <citation type="submission" date="2022-09" db="EMBL/GenBank/DDBJ databases">
        <authorList>
            <person name="Li Z.-J."/>
        </authorList>
    </citation>
    <scope>NUCLEOTIDE SEQUENCE</scope>
    <source>
        <strain evidence="5">TGB10</strain>
    </source>
</reference>
<sequence>MHIVIAPDSFKESLSAGEAAQAIHDGMARILPKAHFTLLPMADGGEGTAQSFAQQLGGDFHTCQVTGPDFSSITASYVIVPSQRLAIIDVASASGLPLLAHHQRNPLHTTSLGTGELIRAALAHDVDEIIIGLGGSATTDAGAGILVALGAKLLDSQDAPISPTGDGLGRLAHLDLSQLDPRLKRVRLTAACDVDNPLCGPQGAATVFAPQKGASPEQVRQLEQHLHRFASLCRYQLGKSIAQFAGAGAAGGIGATLGGLLDAQLVPGVALLLERSQATPYIAKANWLVTGEGKVDAQTLHGKVPAALAQVAKQFDVPVVVLAGRVGDDCEALYERGVTTILPIQSGPCDLQHAFEHTAENLRRTAENVARLIAAQSEQ</sequence>
<dbReference type="Gene3D" id="3.90.1510.10">
    <property type="entry name" value="Glycerate kinase, domain 2"/>
    <property type="match status" value="1"/>
</dbReference>
<evidence type="ECO:0000256" key="1">
    <source>
        <dbReference type="ARBA" id="ARBA00006284"/>
    </source>
</evidence>
<dbReference type="Proteomes" id="UP001164676">
    <property type="component" value="Chromosome"/>
</dbReference>
<dbReference type="PANTHER" id="PTHR21599">
    <property type="entry name" value="GLYCERATE KINASE"/>
    <property type="match status" value="1"/>
</dbReference>
<dbReference type="InterPro" id="IPR004381">
    <property type="entry name" value="Glycerate_kinase"/>
</dbReference>
<dbReference type="Pfam" id="PF02595">
    <property type="entry name" value="Gly_kinase"/>
    <property type="match status" value="1"/>
</dbReference>
<evidence type="ECO:0000256" key="4">
    <source>
        <dbReference type="PIRNR" id="PIRNR006078"/>
    </source>
</evidence>
<dbReference type="InterPro" id="IPR036129">
    <property type="entry name" value="Glycerate_kinase_sf"/>
</dbReference>
<keyword evidence="6" id="KW-1185">Reference proteome</keyword>
<organism evidence="5 6">
    <name type="scientific">Salinivibrio proteolyticus</name>
    <dbReference type="NCBI Taxonomy" id="334715"/>
    <lineage>
        <taxon>Bacteria</taxon>
        <taxon>Pseudomonadati</taxon>
        <taxon>Pseudomonadota</taxon>
        <taxon>Gammaproteobacteria</taxon>
        <taxon>Vibrionales</taxon>
        <taxon>Vibrionaceae</taxon>
        <taxon>Salinivibrio</taxon>
    </lineage>
</organism>
<evidence type="ECO:0000313" key="6">
    <source>
        <dbReference type="Proteomes" id="UP001164676"/>
    </source>
</evidence>
<dbReference type="Gene3D" id="3.40.50.10350">
    <property type="entry name" value="Glycerate kinase, domain 1"/>
    <property type="match status" value="1"/>
</dbReference>
<evidence type="ECO:0000256" key="2">
    <source>
        <dbReference type="ARBA" id="ARBA00022679"/>
    </source>
</evidence>
<dbReference type="NCBIfam" id="TIGR00045">
    <property type="entry name" value="glycerate kinase"/>
    <property type="match status" value="1"/>
</dbReference>
<dbReference type="PANTHER" id="PTHR21599:SF0">
    <property type="entry name" value="GLYCERATE KINASE"/>
    <property type="match status" value="1"/>
</dbReference>
<dbReference type="InterPro" id="IPR018197">
    <property type="entry name" value="Glycerate_kinase_RE-like"/>
</dbReference>
<dbReference type="InterPro" id="IPR018193">
    <property type="entry name" value="Glyc_kinase_flavodox-like_fold"/>
</dbReference>
<keyword evidence="3 4" id="KW-0418">Kinase</keyword>